<dbReference type="Pfam" id="PF16407">
    <property type="entry name" value="PKD_2"/>
    <property type="match status" value="1"/>
</dbReference>
<feature type="non-terminal residue" evidence="1">
    <location>
        <position position="318"/>
    </location>
</feature>
<proteinExistence type="predicted"/>
<gene>
    <name evidence="1" type="ORF">EVA_19575</name>
</gene>
<reference evidence="1" key="1">
    <citation type="journal article" date="2012" name="PLoS ONE">
        <title>Gene sets for utilization of primary and secondary nutrition supplies in the distal gut of endangered iberian lynx.</title>
        <authorList>
            <person name="Alcaide M."/>
            <person name="Messina E."/>
            <person name="Richter M."/>
            <person name="Bargiela R."/>
            <person name="Peplies J."/>
            <person name="Huws S.A."/>
            <person name="Newbold C.J."/>
            <person name="Golyshin P.N."/>
            <person name="Simon M.A."/>
            <person name="Lopez G."/>
            <person name="Yakimov M.M."/>
            <person name="Ferrer M."/>
        </authorList>
    </citation>
    <scope>NUCLEOTIDE SEQUENCE</scope>
</reference>
<dbReference type="EMBL" id="AMCI01007619">
    <property type="protein sequence ID" value="EJW92315.1"/>
    <property type="molecule type" value="Genomic_DNA"/>
</dbReference>
<accession>J9BXM2</accession>
<sequence length="318" mass="36001">MKRKHILWAAFASLLCVACVEDEGSNYMVPINELEVEGIEENYTKVGYQEKLEIEVTLKGSLSGADENAFDFQWFLCNKGTDESSHRHQVIATTKDLVFPLEVPSGYYSLYFRATDKATGMQWEKHTQLQVTSAFVRGFYLWGDKEDGSCGMDFISMIENKDTTVIEDIFTNPTGMKHAKNLVFTGNRSDVLTSLWAFSEGEFHSVEHLSALREFGVLPDERIDKIIYPTIEVNNPTYDLVDIYPHAYGKTNYCTSANFRVLLTEGDIFCCSSMIGGEAYGNPINRYNTSSTDLYQPAPYVFHPNASYMNSAAYYDKT</sequence>
<dbReference type="AlphaFoldDB" id="J9BXM2"/>
<protein>
    <submittedName>
        <fullName evidence="1">Uncharacterized protein</fullName>
    </submittedName>
</protein>
<evidence type="ECO:0000313" key="1">
    <source>
        <dbReference type="EMBL" id="EJW92315.1"/>
    </source>
</evidence>
<dbReference type="InterPro" id="IPR032183">
    <property type="entry name" value="PKD-like"/>
</dbReference>
<name>J9BXM2_9ZZZZ</name>
<organism evidence="1">
    <name type="scientific">gut metagenome</name>
    <dbReference type="NCBI Taxonomy" id="749906"/>
    <lineage>
        <taxon>unclassified sequences</taxon>
        <taxon>metagenomes</taxon>
        <taxon>organismal metagenomes</taxon>
    </lineage>
</organism>
<comment type="caution">
    <text evidence="1">The sequence shown here is derived from an EMBL/GenBank/DDBJ whole genome shotgun (WGS) entry which is preliminary data.</text>
</comment>